<dbReference type="AlphaFoldDB" id="A0A8S0V862"/>
<keyword evidence="8" id="KW-0508">mRNA splicing</keyword>
<dbReference type="Pfam" id="PF12108">
    <property type="entry name" value="SF3a60_bindingd"/>
    <property type="match status" value="1"/>
</dbReference>
<comment type="caution">
    <text evidence="12">The sequence shown here is derived from an EMBL/GenBank/DDBJ whole genome shotgun (WGS) entry which is preliminary data.</text>
</comment>
<accession>A0A8S0V862</accession>
<evidence type="ECO:0000256" key="10">
    <source>
        <dbReference type="SAM" id="MobiDB-lite"/>
    </source>
</evidence>
<dbReference type="GO" id="GO:0000398">
    <property type="term" value="P:mRNA splicing, via spliceosome"/>
    <property type="evidence" value="ECO:0007669"/>
    <property type="project" value="InterPro"/>
</dbReference>
<evidence type="ECO:0000256" key="9">
    <source>
        <dbReference type="ARBA" id="ARBA00023242"/>
    </source>
</evidence>
<evidence type="ECO:0000256" key="7">
    <source>
        <dbReference type="ARBA" id="ARBA00022833"/>
    </source>
</evidence>
<evidence type="ECO:0000259" key="11">
    <source>
        <dbReference type="PROSITE" id="PS50171"/>
    </source>
</evidence>
<dbReference type="Pfam" id="PF13297">
    <property type="entry name" value="SDE2_2C"/>
    <property type="match status" value="1"/>
</dbReference>
<keyword evidence="4" id="KW-0507">mRNA processing</keyword>
<dbReference type="OrthoDB" id="2160351at2759"/>
<dbReference type="Pfam" id="PF11931">
    <property type="entry name" value="SF3a60_Prp9_C"/>
    <property type="match status" value="1"/>
</dbReference>
<evidence type="ECO:0000256" key="4">
    <source>
        <dbReference type="ARBA" id="ARBA00022664"/>
    </source>
</evidence>
<dbReference type="InterPro" id="IPR024598">
    <property type="entry name" value="SF3a60/Prp9_C"/>
</dbReference>
<dbReference type="PANTHER" id="PTHR12786:SF2">
    <property type="entry name" value="SPLICING FACTOR 3A SUBUNIT 3"/>
    <property type="match status" value="1"/>
</dbReference>
<keyword evidence="3" id="KW-0597">Phosphoprotein</keyword>
<dbReference type="GO" id="GO:0008270">
    <property type="term" value="F:zinc ion binding"/>
    <property type="evidence" value="ECO:0007669"/>
    <property type="project" value="UniProtKB-KW"/>
</dbReference>
<keyword evidence="6" id="KW-0863">Zinc-finger</keyword>
<feature type="compositionally biased region" description="Acidic residues" evidence="10">
    <location>
        <begin position="463"/>
        <end position="485"/>
    </location>
</feature>
<keyword evidence="9" id="KW-0539">Nucleus</keyword>
<keyword evidence="7" id="KW-0862">Zinc</keyword>
<organism evidence="12 13">
    <name type="scientific">Olea europaea subsp. europaea</name>
    <dbReference type="NCBI Taxonomy" id="158383"/>
    <lineage>
        <taxon>Eukaryota</taxon>
        <taxon>Viridiplantae</taxon>
        <taxon>Streptophyta</taxon>
        <taxon>Embryophyta</taxon>
        <taxon>Tracheophyta</taxon>
        <taxon>Spermatophyta</taxon>
        <taxon>Magnoliopsida</taxon>
        <taxon>eudicotyledons</taxon>
        <taxon>Gunneridae</taxon>
        <taxon>Pentapetalae</taxon>
        <taxon>asterids</taxon>
        <taxon>lamiids</taxon>
        <taxon>Lamiales</taxon>
        <taxon>Oleaceae</taxon>
        <taxon>Oleeae</taxon>
        <taxon>Olea</taxon>
    </lineage>
</organism>
<evidence type="ECO:0000256" key="6">
    <source>
        <dbReference type="ARBA" id="ARBA00022771"/>
    </source>
</evidence>
<feature type="domain" description="Matrin-type" evidence="11">
    <location>
        <begin position="516"/>
        <end position="547"/>
    </location>
</feature>
<dbReference type="InterPro" id="IPR000690">
    <property type="entry name" value="Matrin/U1-C_Znf_C2H2"/>
</dbReference>
<dbReference type="GO" id="GO:0005681">
    <property type="term" value="C:spliceosomal complex"/>
    <property type="evidence" value="ECO:0007669"/>
    <property type="project" value="InterPro"/>
</dbReference>
<dbReference type="Gramene" id="OE9A039646T4">
    <property type="protein sequence ID" value="OE9A039646C4"/>
    <property type="gene ID" value="OE9A039646"/>
</dbReference>
<dbReference type="Proteomes" id="UP000594638">
    <property type="component" value="Unassembled WGS sequence"/>
</dbReference>
<keyword evidence="5" id="KW-0479">Metal-binding</keyword>
<dbReference type="EMBL" id="CACTIH010009157">
    <property type="protein sequence ID" value="CAA3026303.1"/>
    <property type="molecule type" value="Genomic_DNA"/>
</dbReference>
<dbReference type="InterPro" id="IPR051421">
    <property type="entry name" value="RNA_Proc_DNA_Dmg_Regulator"/>
</dbReference>
<dbReference type="InterPro" id="IPR031774">
    <property type="entry name" value="SF3A3_dom"/>
</dbReference>
<gene>
    <name evidence="12" type="ORF">OLEA9_A039646</name>
</gene>
<name>A0A8S0V862_OLEEU</name>
<comment type="subcellular location">
    <subcellularLocation>
        <location evidence="1">Nucleus</location>
    </subcellularLocation>
</comment>
<reference evidence="12 13" key="1">
    <citation type="submission" date="2019-12" db="EMBL/GenBank/DDBJ databases">
        <authorList>
            <person name="Alioto T."/>
            <person name="Alioto T."/>
            <person name="Gomez Garrido J."/>
        </authorList>
    </citation>
    <scope>NUCLEOTIDE SEQUENCE [LARGE SCALE GENOMIC DNA]</scope>
</reference>
<evidence type="ECO:0000256" key="1">
    <source>
        <dbReference type="ARBA" id="ARBA00004123"/>
    </source>
</evidence>
<evidence type="ECO:0000256" key="8">
    <source>
        <dbReference type="ARBA" id="ARBA00023187"/>
    </source>
</evidence>
<evidence type="ECO:0000313" key="13">
    <source>
        <dbReference type="Proteomes" id="UP000594638"/>
    </source>
</evidence>
<feature type="region of interest" description="Disordered" evidence="10">
    <location>
        <begin position="461"/>
        <end position="485"/>
    </location>
</feature>
<dbReference type="InterPro" id="IPR025086">
    <property type="entry name" value="SDE2/SF3A3_SAP"/>
</dbReference>
<evidence type="ECO:0000256" key="2">
    <source>
        <dbReference type="ARBA" id="ARBA00008776"/>
    </source>
</evidence>
<dbReference type="GO" id="GO:0003723">
    <property type="term" value="F:RNA binding"/>
    <property type="evidence" value="ECO:0007669"/>
    <property type="project" value="InterPro"/>
</dbReference>
<evidence type="ECO:0000256" key="5">
    <source>
        <dbReference type="ARBA" id="ARBA00022723"/>
    </source>
</evidence>
<evidence type="ECO:0000313" key="12">
    <source>
        <dbReference type="EMBL" id="CAA3026303.1"/>
    </source>
</evidence>
<proteinExistence type="inferred from homology"/>
<dbReference type="PROSITE" id="PS50171">
    <property type="entry name" value="ZF_MATRIN"/>
    <property type="match status" value="1"/>
</dbReference>
<evidence type="ECO:0000256" key="3">
    <source>
        <dbReference type="ARBA" id="ARBA00022553"/>
    </source>
</evidence>
<comment type="similarity">
    <text evidence="2">Belongs to the SF3A3 family.</text>
</comment>
<keyword evidence="13" id="KW-1185">Reference proteome</keyword>
<dbReference type="Pfam" id="PF16837">
    <property type="entry name" value="SF3A3"/>
    <property type="match status" value="2"/>
</dbReference>
<dbReference type="InterPro" id="IPR021966">
    <property type="entry name" value="SF3a60_bindingd"/>
</dbReference>
<sequence>MMEQITSSTNKLIEIYEDKDGARKDEIAALGGQTATGTNVFSAFYDRLKEIREYHRRHPAARVLDANDEYEQLLKEEPQIEFSGEEAVGRYLDLHELFNDYINSKFGEKIEYSAYLDVFSQPEKISRKLKLTRQYQEYMQKLLEYLIYFFERTEPLQDLDRIFSKVFASEFRLILLTTIAIIGKQSFLNFRTYIYELEIREYHRRHPAARVLDANDEYEQLLKEEPQIEFSGEEAVGRYLDLHELFNDYINSKFGEKIEYSAYLNVFSQPEKISRKLKLTRQYQEYMQKLLEYLIYFFERTEPLQDLDRIFSKVVTEFEEQWTNGKVEGWENEGQENGNIPAEHSAIDLDYYTAVEELMEVGPERLKEALAALGLKTGGTVQQRAERLYLTKHTPLEKLDRKHFAKGSHGPQQNGNALTPQPSADAKEIALIEAKFKRLCDLLQEIIVRTKENVEKKQALTYEEMEAERDEEDVQAESESDDDEQQIYNPLKLPMGWDGKPIPYWLYKLHGLGQEFKCEICGNHSYWGRRAYERHFKEWRHQHGMRCLGIPNTKNFNEITSIEEAKQLWERIQERQGLNKWRPDLEEEYEDQEGNIYNKKTYSDLQRQGLI</sequence>
<protein>
    <submittedName>
        <fullName evidence="12">Splicing factor SF3a60 homolog</fullName>
    </submittedName>
</protein>
<dbReference type="PANTHER" id="PTHR12786">
    <property type="entry name" value="SPLICING FACTOR SF3A-RELATED"/>
    <property type="match status" value="1"/>
</dbReference>